<keyword evidence="3" id="KW-1185">Reference proteome</keyword>
<protein>
    <submittedName>
        <fullName evidence="4">AMP-dependent synthetase/ligase domain-containing protein</fullName>
    </submittedName>
</protein>
<dbReference type="PANTHER" id="PTHR44394">
    <property type="entry name" value="BETA-ALANINE-ACTIVATING ENZYME"/>
    <property type="match status" value="1"/>
</dbReference>
<dbReference type="PROSITE" id="PS00012">
    <property type="entry name" value="PHOSPHOPANTETHEINE"/>
    <property type="match status" value="1"/>
</dbReference>
<accession>A0A914W469</accession>
<dbReference type="InterPro" id="IPR052091">
    <property type="entry name" value="Beta-ala_Activ/Resist"/>
</dbReference>
<evidence type="ECO:0000259" key="2">
    <source>
        <dbReference type="Pfam" id="PF13570"/>
    </source>
</evidence>
<dbReference type="WBParaSite" id="PSAMB.scaffold30size108092.g814.t2">
    <property type="protein sequence ID" value="PSAMB.scaffold30size108092.g814.t2"/>
    <property type="gene ID" value="PSAMB.scaffold30size108092.g814"/>
</dbReference>
<reference evidence="4" key="1">
    <citation type="submission" date="2022-11" db="UniProtKB">
        <authorList>
            <consortium name="WormBaseParasite"/>
        </authorList>
    </citation>
    <scope>IDENTIFICATION</scope>
</reference>
<dbReference type="InterPro" id="IPR042099">
    <property type="entry name" value="ANL_N_sf"/>
</dbReference>
<dbReference type="InterPro" id="IPR000873">
    <property type="entry name" value="AMP-dep_synth/lig_dom"/>
</dbReference>
<dbReference type="Pfam" id="PF00501">
    <property type="entry name" value="AMP-binding"/>
    <property type="match status" value="1"/>
</dbReference>
<dbReference type="Proteomes" id="UP000887566">
    <property type="component" value="Unplaced"/>
</dbReference>
<dbReference type="PROSITE" id="PS00455">
    <property type="entry name" value="AMP_BINDING"/>
    <property type="match status" value="1"/>
</dbReference>
<sequence>MTAEEVFSTPISPRLDYADGARISFITSSDISSCELTYSGLKEAVNLVTGILHKLLSNRRHVIVAISITESECLVPIILGTLEVGCAFVYVPPNESSTFRVRQCERLGVAIVFTEEEDDCFNAAGVEKTCIQLNGRTIALSLLRRSQWIEMGADIAYVMQTSGTTGTPKIIRVPHTCILPNIIDFRKRLEMTESDTVLLLSPLTFDPSMVEMFLALSSGAKLLIVPSKLKLDLPDFTAVLAQHRPTVVQMTPSLLQLLPIEFVRESLLGADSFVRCMLIGGEPFPISFMQKNRHAHNKTRIFNVYGTTEVSCWATCRELTQSLSQFDDVDLGEPLLGTTVCVRDGFLWIGGAERRCFVDNETEAPELRCTGDRVEIDRNGRIVFVGRDDDQLKRSGMRISLTQIEQLVNSSGLTIGSAACLDPTSKELLLFVCLSEKHDSNWRNDITALLKADLPRYARPTSLLAVQSFPVTKHGKLDKSALLRMWRATVDQSYSSTAIVSFLGDMLDGQAIIDHSATLKTLGVDSLGAARLAAEVDRLSGTSRVTLIAQLLDAKTTVADLIGLARRTVDQIDSSYPKAKRPRLLEGTDGASVGEHSELAHQKHGDSSNSEAENLRASDFNGVVAAQNSEPSASFEIVWAWDSGKCIDASPVVTKSITGEVVAFIGSHSGKFAAVLCENGSIKWCRQLPDRIEATCAVNEDIVAFGCFDGYVYFLSAETGEEIWRYKSGDAVKSTPIFYDQSVIVGSHDRTIYRLDYQNKSCLWSRLLDGGILSSPCVSGTDRQRMVFVATLASTIFALNWIDGAQVWSIKLAKPVFSHLQSLPFSNDQSALIVADVSGRISLLNCDDGAQLVSDELESSIFGAPFVVRTSGQCWRLYLGTDDGRLCCMRLTRRSQTPVYLWNIAVEWTKRLTTGLTRSPLAFGWDRIAEKCLPFYSHAMNEWPLKGSVSSYNDTIGDLRDNDLCSSQTLCCVAIARDGVGVLLNENGVEMGEFRLPGACFSSPVVVDGGVVVGCRDNNLYYLKLHSLSKSAPSLSLDEQNRPLDERASDR</sequence>
<dbReference type="InterPro" id="IPR015943">
    <property type="entry name" value="WD40/YVTN_repeat-like_dom_sf"/>
</dbReference>
<dbReference type="SMART" id="SM00564">
    <property type="entry name" value="PQQ"/>
    <property type="match status" value="4"/>
</dbReference>
<dbReference type="Gene3D" id="3.40.50.12780">
    <property type="entry name" value="N-terminal domain of ligase-like"/>
    <property type="match status" value="1"/>
</dbReference>
<dbReference type="InterPro" id="IPR045851">
    <property type="entry name" value="AMP-bd_C_sf"/>
</dbReference>
<proteinExistence type="predicted"/>
<evidence type="ECO:0000313" key="3">
    <source>
        <dbReference type="Proteomes" id="UP000887566"/>
    </source>
</evidence>
<dbReference type="SUPFAM" id="SSF56801">
    <property type="entry name" value="Acetyl-CoA synthetase-like"/>
    <property type="match status" value="1"/>
</dbReference>
<feature type="domain" description="AMP-dependent synthetase/ligase" evidence="1">
    <location>
        <begin position="34"/>
        <end position="344"/>
    </location>
</feature>
<dbReference type="InterPro" id="IPR020845">
    <property type="entry name" value="AMP-binding_CS"/>
</dbReference>
<feature type="domain" description="Pyrrolo-quinoline quinone repeat" evidence="2">
    <location>
        <begin position="644"/>
        <end position="1025"/>
    </location>
</feature>
<dbReference type="InterPro" id="IPR006162">
    <property type="entry name" value="Ppantetheine_attach_site"/>
</dbReference>
<evidence type="ECO:0000259" key="1">
    <source>
        <dbReference type="Pfam" id="PF00501"/>
    </source>
</evidence>
<organism evidence="3 4">
    <name type="scientific">Plectus sambesii</name>
    <dbReference type="NCBI Taxonomy" id="2011161"/>
    <lineage>
        <taxon>Eukaryota</taxon>
        <taxon>Metazoa</taxon>
        <taxon>Ecdysozoa</taxon>
        <taxon>Nematoda</taxon>
        <taxon>Chromadorea</taxon>
        <taxon>Plectida</taxon>
        <taxon>Plectina</taxon>
        <taxon>Plectoidea</taxon>
        <taxon>Plectidae</taxon>
        <taxon>Plectus</taxon>
    </lineage>
</organism>
<dbReference type="InterPro" id="IPR011047">
    <property type="entry name" value="Quinoprotein_ADH-like_sf"/>
</dbReference>
<dbReference type="AlphaFoldDB" id="A0A914W469"/>
<name>A0A914W469_9BILA</name>
<dbReference type="Gene3D" id="3.30.300.30">
    <property type="match status" value="1"/>
</dbReference>
<dbReference type="InterPro" id="IPR002372">
    <property type="entry name" value="PQQ_rpt_dom"/>
</dbReference>
<dbReference type="PANTHER" id="PTHR44394:SF1">
    <property type="entry name" value="BETA-ALANINE-ACTIVATING ENZYME"/>
    <property type="match status" value="1"/>
</dbReference>
<dbReference type="Gene3D" id="2.130.10.10">
    <property type="entry name" value="YVTN repeat-like/Quinoprotein amine dehydrogenase"/>
    <property type="match status" value="1"/>
</dbReference>
<dbReference type="InterPro" id="IPR018391">
    <property type="entry name" value="PQQ_b-propeller_rpt"/>
</dbReference>
<dbReference type="Pfam" id="PF13570">
    <property type="entry name" value="Beta-prop_ACSF4"/>
    <property type="match status" value="1"/>
</dbReference>
<evidence type="ECO:0000313" key="4">
    <source>
        <dbReference type="WBParaSite" id="PSAMB.scaffold30size108092.g814.t2"/>
    </source>
</evidence>
<dbReference type="SUPFAM" id="SSF50998">
    <property type="entry name" value="Quinoprotein alcohol dehydrogenase-like"/>
    <property type="match status" value="1"/>
</dbReference>
<dbReference type="GO" id="GO:0043041">
    <property type="term" value="P:amino acid activation for nonribosomal peptide biosynthetic process"/>
    <property type="evidence" value="ECO:0007669"/>
    <property type="project" value="TreeGrafter"/>
</dbReference>